<evidence type="ECO:0000256" key="5">
    <source>
        <dbReference type="ARBA" id="ARBA00023136"/>
    </source>
</evidence>
<feature type="region of interest" description="Disordered" evidence="6">
    <location>
        <begin position="1"/>
        <end position="25"/>
    </location>
</feature>
<dbReference type="FunFam" id="1.20.1250.20:FF:000011">
    <property type="entry name" value="MFS multidrug transporter, putative"/>
    <property type="match status" value="1"/>
</dbReference>
<feature type="transmembrane region" description="Helical" evidence="7">
    <location>
        <begin position="66"/>
        <end position="87"/>
    </location>
</feature>
<keyword evidence="2" id="KW-0813">Transport</keyword>
<dbReference type="PANTHER" id="PTHR23502:SF31">
    <property type="entry name" value="POLYAMINE TRANSPORTER 1"/>
    <property type="match status" value="1"/>
</dbReference>
<feature type="compositionally biased region" description="Polar residues" evidence="6">
    <location>
        <begin position="1"/>
        <end position="13"/>
    </location>
</feature>
<evidence type="ECO:0000313" key="9">
    <source>
        <dbReference type="EMBL" id="EMG48070.1"/>
    </source>
</evidence>
<dbReference type="SUPFAM" id="SSF103473">
    <property type="entry name" value="MFS general substrate transporter"/>
    <property type="match status" value="1"/>
</dbReference>
<feature type="transmembrane region" description="Helical" evidence="7">
    <location>
        <begin position="474"/>
        <end position="496"/>
    </location>
</feature>
<dbReference type="AlphaFoldDB" id="M3JYL5"/>
<evidence type="ECO:0000259" key="8">
    <source>
        <dbReference type="PROSITE" id="PS50850"/>
    </source>
</evidence>
<sequence length="511" mass="56607">MSNSVENSSSTDLEMNPEKYSDSLPPMGLNKPYPPLLGQRDPYLVSFDGPSDPAHPFNFPLWKKKIPYCATVGLCALSVSIGSAMFSQSIEEITEIYHVGWSVAALSTSLYVLGFAAGPIFYGPLSELFGRKFVLIPSSFGYICFSFLVGSAKDLQTILICRFFAGFIGAAPMVVSAAIMADLFDYRSRGTAIVVYAMMIFGGPMIAPIMGGFTVKNSALGWRWTSYFCGIIGAIALFMNVFVLEETRHPIILVRRAEELRRRTGNWGIAAPHEELRLNVKEIFSRSISKPLRMLITEPILLLITIYHAFVYGLLYLLLTAIPFIYSGEYHFSPGVSELPYASMLIGVFIGGGIIIILEKKYVAAVMSNNGKLLPEKRLQPMMVGCFTFVIGIFWLGWTGSYPQHIHWIVPTIGAAFVGNGLIMIFLPCFNYIIDCYLVNAASALAANTFLRASFAAAFPLFSKQMFENLTIKWATTLLGCIGVLLIPVPFVFHFYGKAIRKKSKYAFDLE</sequence>
<dbReference type="OrthoDB" id="9986881at2759"/>
<proteinExistence type="predicted"/>
<evidence type="ECO:0000256" key="3">
    <source>
        <dbReference type="ARBA" id="ARBA00022692"/>
    </source>
</evidence>
<comment type="caution">
    <text evidence="9">The sequence shown here is derived from an EMBL/GenBank/DDBJ whole genome shotgun (WGS) entry which is preliminary data.</text>
</comment>
<keyword evidence="10" id="KW-1185">Reference proteome</keyword>
<dbReference type="PROSITE" id="PS50850">
    <property type="entry name" value="MFS"/>
    <property type="match status" value="1"/>
</dbReference>
<gene>
    <name evidence="9" type="ORF">G210_1424</name>
</gene>
<dbReference type="PANTHER" id="PTHR23502">
    <property type="entry name" value="MAJOR FACILITATOR SUPERFAMILY"/>
    <property type="match status" value="1"/>
</dbReference>
<feature type="transmembrane region" description="Helical" evidence="7">
    <location>
        <begin position="379"/>
        <end position="396"/>
    </location>
</feature>
<dbReference type="Gene3D" id="1.20.1250.20">
    <property type="entry name" value="MFS general substrate transporter like domains"/>
    <property type="match status" value="1"/>
</dbReference>
<dbReference type="Proteomes" id="UP000011777">
    <property type="component" value="Unassembled WGS sequence"/>
</dbReference>
<keyword evidence="4 7" id="KW-1133">Transmembrane helix</keyword>
<dbReference type="CDD" id="cd17323">
    <property type="entry name" value="MFS_Tpo1_MDR_like"/>
    <property type="match status" value="1"/>
</dbReference>
<dbReference type="eggNOG" id="KOG0255">
    <property type="taxonomic scope" value="Eukaryota"/>
</dbReference>
<dbReference type="EMBL" id="AOGT01001266">
    <property type="protein sequence ID" value="EMG48070.1"/>
    <property type="molecule type" value="Genomic_DNA"/>
</dbReference>
<dbReference type="GO" id="GO:0022857">
    <property type="term" value="F:transmembrane transporter activity"/>
    <property type="evidence" value="ECO:0007669"/>
    <property type="project" value="InterPro"/>
</dbReference>
<dbReference type="GO" id="GO:0005886">
    <property type="term" value="C:plasma membrane"/>
    <property type="evidence" value="ECO:0007669"/>
    <property type="project" value="TreeGrafter"/>
</dbReference>
<feature type="transmembrane region" description="Helical" evidence="7">
    <location>
        <begin position="339"/>
        <end position="358"/>
    </location>
</feature>
<accession>M3JYL5</accession>
<feature type="transmembrane region" description="Helical" evidence="7">
    <location>
        <begin position="99"/>
        <end position="121"/>
    </location>
</feature>
<dbReference type="InterPro" id="IPR011701">
    <property type="entry name" value="MFS"/>
</dbReference>
<feature type="transmembrane region" description="Helical" evidence="7">
    <location>
        <begin position="225"/>
        <end position="244"/>
    </location>
</feature>
<feature type="transmembrane region" description="Helical" evidence="7">
    <location>
        <begin position="300"/>
        <end position="327"/>
    </location>
</feature>
<evidence type="ECO:0000256" key="4">
    <source>
        <dbReference type="ARBA" id="ARBA00022989"/>
    </source>
</evidence>
<keyword evidence="3 7" id="KW-0812">Transmembrane</keyword>
<name>M3JYL5_CANMX</name>
<feature type="transmembrane region" description="Helical" evidence="7">
    <location>
        <begin position="437"/>
        <end position="462"/>
    </location>
</feature>
<evidence type="ECO:0000256" key="1">
    <source>
        <dbReference type="ARBA" id="ARBA00004141"/>
    </source>
</evidence>
<dbReference type="InterPro" id="IPR020846">
    <property type="entry name" value="MFS_dom"/>
</dbReference>
<dbReference type="Pfam" id="PF07690">
    <property type="entry name" value="MFS_1"/>
    <property type="match status" value="1"/>
</dbReference>
<dbReference type="InterPro" id="IPR036259">
    <property type="entry name" value="MFS_trans_sf"/>
</dbReference>
<organism evidence="9 10">
    <name type="scientific">Candida maltosa (strain Xu316)</name>
    <name type="common">Yeast</name>
    <dbReference type="NCBI Taxonomy" id="1245528"/>
    <lineage>
        <taxon>Eukaryota</taxon>
        <taxon>Fungi</taxon>
        <taxon>Dikarya</taxon>
        <taxon>Ascomycota</taxon>
        <taxon>Saccharomycotina</taxon>
        <taxon>Pichiomycetes</taxon>
        <taxon>Debaryomycetaceae</taxon>
        <taxon>Candida/Lodderomyces clade</taxon>
        <taxon>Candida</taxon>
    </lineage>
</organism>
<feature type="transmembrane region" description="Helical" evidence="7">
    <location>
        <begin position="408"/>
        <end position="430"/>
    </location>
</feature>
<keyword evidence="5 7" id="KW-0472">Membrane</keyword>
<evidence type="ECO:0000256" key="2">
    <source>
        <dbReference type="ARBA" id="ARBA00022448"/>
    </source>
</evidence>
<feature type="transmembrane region" description="Helical" evidence="7">
    <location>
        <begin position="193"/>
        <end position="213"/>
    </location>
</feature>
<protein>
    <recommendedName>
        <fullName evidence="8">Major facilitator superfamily (MFS) profile domain-containing protein</fullName>
    </recommendedName>
</protein>
<dbReference type="STRING" id="1245528.M3JYL5"/>
<comment type="subcellular location">
    <subcellularLocation>
        <location evidence="1">Membrane</location>
        <topology evidence="1">Multi-pass membrane protein</topology>
    </subcellularLocation>
</comment>
<feature type="transmembrane region" description="Helical" evidence="7">
    <location>
        <begin position="157"/>
        <end position="181"/>
    </location>
</feature>
<dbReference type="OMA" id="AQNWPLR"/>
<dbReference type="HOGENOM" id="CLU_008455_11_4_1"/>
<evidence type="ECO:0000256" key="6">
    <source>
        <dbReference type="SAM" id="MobiDB-lite"/>
    </source>
</evidence>
<feature type="domain" description="Major facilitator superfamily (MFS) profile" evidence="8">
    <location>
        <begin position="66"/>
        <end position="511"/>
    </location>
</feature>
<feature type="transmembrane region" description="Helical" evidence="7">
    <location>
        <begin position="133"/>
        <end position="151"/>
    </location>
</feature>
<reference evidence="9 10" key="1">
    <citation type="submission" date="2013-02" db="EMBL/GenBank/DDBJ databases">
        <title>Genome sequence of Candida maltosa Xu316, a potential industrial strain for xylitol and ethanol production.</title>
        <authorList>
            <person name="Yu J."/>
            <person name="Wang Q."/>
            <person name="Geng X."/>
            <person name="Bao W."/>
            <person name="He P."/>
            <person name="Cai J."/>
        </authorList>
    </citation>
    <scope>NUCLEOTIDE SEQUENCE [LARGE SCALE GENOMIC DNA]</scope>
    <source>
        <strain evidence="10">Xu316</strain>
    </source>
</reference>
<evidence type="ECO:0000256" key="7">
    <source>
        <dbReference type="SAM" id="Phobius"/>
    </source>
</evidence>
<evidence type="ECO:0000313" key="10">
    <source>
        <dbReference type="Proteomes" id="UP000011777"/>
    </source>
</evidence>